<evidence type="ECO:0000259" key="1">
    <source>
        <dbReference type="SMART" id="SM00579"/>
    </source>
</evidence>
<dbReference type="PANTHER" id="PTHR31900:SF34">
    <property type="entry name" value="EMB|CAB62440.1-RELATED"/>
    <property type="match status" value="1"/>
</dbReference>
<protein>
    <recommendedName>
        <fullName evidence="1">FBD domain-containing protein</fullName>
    </recommendedName>
</protein>
<dbReference type="InterPro" id="IPR006566">
    <property type="entry name" value="FBD"/>
</dbReference>
<dbReference type="SMART" id="SM00579">
    <property type="entry name" value="FBD"/>
    <property type="match status" value="1"/>
</dbReference>
<dbReference type="EMBL" id="WJXA01000006">
    <property type="protein sequence ID" value="KAF7142137.1"/>
    <property type="molecule type" value="Genomic_DNA"/>
</dbReference>
<evidence type="ECO:0000313" key="3">
    <source>
        <dbReference type="Proteomes" id="UP000626092"/>
    </source>
</evidence>
<dbReference type="InterPro" id="IPR032675">
    <property type="entry name" value="LRR_dom_sf"/>
</dbReference>
<reference evidence="2" key="1">
    <citation type="submission" date="2019-11" db="EMBL/GenBank/DDBJ databases">
        <authorList>
            <person name="Liu Y."/>
            <person name="Hou J."/>
            <person name="Li T.-Q."/>
            <person name="Guan C.-H."/>
            <person name="Wu X."/>
            <person name="Wu H.-Z."/>
            <person name="Ling F."/>
            <person name="Zhang R."/>
            <person name="Shi X.-G."/>
            <person name="Ren J.-P."/>
            <person name="Chen E.-F."/>
            <person name="Sun J.-M."/>
        </authorList>
    </citation>
    <scope>NUCLEOTIDE SEQUENCE</scope>
    <source>
        <strain evidence="2">Adult_tree_wgs_1</strain>
        <tissue evidence="2">Leaves</tissue>
    </source>
</reference>
<dbReference type="Gene3D" id="3.80.10.10">
    <property type="entry name" value="Ribonuclease Inhibitor"/>
    <property type="match status" value="1"/>
</dbReference>
<comment type="caution">
    <text evidence="2">The sequence shown here is derived from an EMBL/GenBank/DDBJ whole genome shotgun (WGS) entry which is preliminary data.</text>
</comment>
<dbReference type="InterPro" id="IPR050232">
    <property type="entry name" value="FBL13/AtMIF1-like"/>
</dbReference>
<dbReference type="AlphaFoldDB" id="A0A834LJT9"/>
<dbReference type="Pfam" id="PF08387">
    <property type="entry name" value="FBD"/>
    <property type="match status" value="1"/>
</dbReference>
<proteinExistence type="predicted"/>
<dbReference type="InterPro" id="IPR055411">
    <property type="entry name" value="LRR_FXL15/At3g58940/PEG3-like"/>
</dbReference>
<sequence length="290" mass="33261">MFICETLVDLTLKGMVFLQIPASVWLPNLKILKMEDIIYENGDSAQKLIHGCPVLEYLDFYWEDAKSGEVLNISVPTLKHLEVTCLGPGEQVVFNTPTLEYLDLTYYWAEGFSLVNLSSLLEARIDIDLSSSRPINSANILKLLRGLANVKFLWFHADITDYVPTTFHTLQNLTHLRLLCGFNCRGFNLNFLNDFLGCSPNLEVLVLEGNRFSSTKSWSPPLRVPHCVLFNLKELEFLYLCRENQEFEVIEYLLRNAEVLKKMTVDCQHSHIWQIAQVPRASKTCILNLL</sequence>
<dbReference type="Pfam" id="PF24758">
    <property type="entry name" value="LRR_At5g56370"/>
    <property type="match status" value="1"/>
</dbReference>
<dbReference type="OrthoDB" id="594804at2759"/>
<name>A0A834LJT9_RHOSS</name>
<evidence type="ECO:0000313" key="2">
    <source>
        <dbReference type="EMBL" id="KAF7142137.1"/>
    </source>
</evidence>
<accession>A0A834LJT9</accession>
<organism evidence="2 3">
    <name type="scientific">Rhododendron simsii</name>
    <name type="common">Sims's rhododendron</name>
    <dbReference type="NCBI Taxonomy" id="118357"/>
    <lineage>
        <taxon>Eukaryota</taxon>
        <taxon>Viridiplantae</taxon>
        <taxon>Streptophyta</taxon>
        <taxon>Embryophyta</taxon>
        <taxon>Tracheophyta</taxon>
        <taxon>Spermatophyta</taxon>
        <taxon>Magnoliopsida</taxon>
        <taxon>eudicotyledons</taxon>
        <taxon>Gunneridae</taxon>
        <taxon>Pentapetalae</taxon>
        <taxon>asterids</taxon>
        <taxon>Ericales</taxon>
        <taxon>Ericaceae</taxon>
        <taxon>Ericoideae</taxon>
        <taxon>Rhodoreae</taxon>
        <taxon>Rhododendron</taxon>
    </lineage>
</organism>
<feature type="domain" description="FBD" evidence="1">
    <location>
        <begin position="226"/>
        <end position="290"/>
    </location>
</feature>
<gene>
    <name evidence="2" type="ORF">RHSIM_Rhsim06G0019500</name>
</gene>
<dbReference type="SUPFAM" id="SSF52047">
    <property type="entry name" value="RNI-like"/>
    <property type="match status" value="1"/>
</dbReference>
<dbReference type="Proteomes" id="UP000626092">
    <property type="component" value="Unassembled WGS sequence"/>
</dbReference>
<dbReference type="PANTHER" id="PTHR31900">
    <property type="entry name" value="F-BOX/RNI SUPERFAMILY PROTEIN-RELATED"/>
    <property type="match status" value="1"/>
</dbReference>
<keyword evidence="3" id="KW-1185">Reference proteome</keyword>